<evidence type="ECO:0000259" key="1">
    <source>
        <dbReference type="PROSITE" id="PS51186"/>
    </source>
</evidence>
<evidence type="ECO:0000313" key="3">
    <source>
        <dbReference type="Proteomes" id="UP000323274"/>
    </source>
</evidence>
<dbReference type="PANTHER" id="PTHR43415:SF3">
    <property type="entry name" value="GNAT-FAMILY ACETYLTRANSFERASE"/>
    <property type="match status" value="1"/>
</dbReference>
<dbReference type="GeneID" id="61102752"/>
<evidence type="ECO:0000313" key="2">
    <source>
        <dbReference type="EMBL" id="GDZ82773.1"/>
    </source>
</evidence>
<accession>A0A5A5TYZ2</accession>
<dbReference type="GO" id="GO:0016747">
    <property type="term" value="F:acyltransferase activity, transferring groups other than amino-acyl groups"/>
    <property type="evidence" value="ECO:0007669"/>
    <property type="project" value="InterPro"/>
</dbReference>
<dbReference type="PROSITE" id="PS51186">
    <property type="entry name" value="GNAT"/>
    <property type="match status" value="1"/>
</dbReference>
<dbReference type="EMBL" id="BJJW01000001">
    <property type="protein sequence ID" value="GDZ82773.1"/>
    <property type="molecule type" value="Genomic_DNA"/>
</dbReference>
<name>A0A5A5TYZ2_LEUCI</name>
<feature type="domain" description="N-acetyltransferase" evidence="1">
    <location>
        <begin position="7"/>
        <end position="163"/>
    </location>
</feature>
<gene>
    <name evidence="2" type="ORF">LCIT_00150</name>
</gene>
<dbReference type="InterPro" id="IPR016181">
    <property type="entry name" value="Acyl_CoA_acyltransferase"/>
</dbReference>
<keyword evidence="2" id="KW-0808">Transferase</keyword>
<dbReference type="Gene3D" id="3.40.630.30">
    <property type="match status" value="1"/>
</dbReference>
<protein>
    <submittedName>
        <fullName evidence="2">Acetyltransferase</fullName>
    </submittedName>
</protein>
<sequence length="178" mass="21001">MFIGKNVKLSHYHEDDAKKLAEWQWDDDFINPLCNDMIHPYTPENWEKLFREAADSYERVEFTVRKIDDNRLIGFVDLLDISIRNHSCELGIGFPRKEDRSQGYGSETLDLILDYGFNNLNMHKIKLSVYPFNIGAIKAYTRAGFNKEGSSKDEVFYNGQWVDIDHYAIFQNDWYARQ</sequence>
<organism evidence="2 3">
    <name type="scientific">Leuconostoc citreum</name>
    <dbReference type="NCBI Taxonomy" id="33964"/>
    <lineage>
        <taxon>Bacteria</taxon>
        <taxon>Bacillati</taxon>
        <taxon>Bacillota</taxon>
        <taxon>Bacilli</taxon>
        <taxon>Lactobacillales</taxon>
        <taxon>Lactobacillaceae</taxon>
        <taxon>Leuconostoc</taxon>
    </lineage>
</organism>
<dbReference type="PANTHER" id="PTHR43415">
    <property type="entry name" value="SPERMIDINE N(1)-ACETYLTRANSFERASE"/>
    <property type="match status" value="1"/>
</dbReference>
<dbReference type="SUPFAM" id="SSF55729">
    <property type="entry name" value="Acyl-CoA N-acyltransferases (Nat)"/>
    <property type="match status" value="1"/>
</dbReference>
<reference evidence="2 3" key="1">
    <citation type="submission" date="2019-04" db="EMBL/GenBank/DDBJ databases">
        <title>A pseudo-fructophilic Leuconostoc citreum strain F192-5 isolated from peel of satsuma mandarin: the first report for isolation and characterization of strain-dependent fructophilic-like characteristics.</title>
        <authorList>
            <person name="Maeno S."/>
            <person name="Tanizawa Y."/>
            <person name="Kajikawa A."/>
            <person name="Kanesaki Y."/>
            <person name="Kubota E."/>
            <person name="Arita M."/>
            <person name="Leon D."/>
            <person name="Endo A."/>
        </authorList>
    </citation>
    <scope>NUCLEOTIDE SEQUENCE [LARGE SCALE GENOMIC DNA]</scope>
    <source>
        <strain evidence="2 3">F192-5</strain>
    </source>
</reference>
<dbReference type="RefSeq" id="WP_085699868.1">
    <property type="nucleotide sequence ID" value="NZ_BJJW01000001.1"/>
</dbReference>
<dbReference type="InterPro" id="IPR000182">
    <property type="entry name" value="GNAT_dom"/>
</dbReference>
<proteinExistence type="predicted"/>
<comment type="caution">
    <text evidence="2">The sequence shown here is derived from an EMBL/GenBank/DDBJ whole genome shotgun (WGS) entry which is preliminary data.</text>
</comment>
<dbReference type="Pfam" id="PF13302">
    <property type="entry name" value="Acetyltransf_3"/>
    <property type="match status" value="1"/>
</dbReference>
<dbReference type="Proteomes" id="UP000323274">
    <property type="component" value="Unassembled WGS sequence"/>
</dbReference>
<dbReference type="AlphaFoldDB" id="A0A5A5TYZ2"/>